<evidence type="ECO:0000256" key="3">
    <source>
        <dbReference type="ARBA" id="ARBA00022692"/>
    </source>
</evidence>
<evidence type="ECO:0000256" key="9">
    <source>
        <dbReference type="PROSITE-ProRule" id="PRU01193"/>
    </source>
</evidence>
<sequence length="439" mass="49717">MQSSTQTKMESYSLLFGALLALVMAGFFSAIEMAYVSVNRLYFELHSKQGPLGEKLVSKFLKNPILFIGTTLTGNTLFLVLYAVLGVTFLNPLLMAILPDNYDNAAALILLQTFILTLLFLPVADYLPKSLALIHPDAFLERLAVPIWIIYQAIAPLVRVLVGIARLFIRYIMGRQYSEIRPVFGLTDLNNYLQQLNQKVDPEEEIEVDTRIFNNAIELRDVRVRDCMIPRTEIAAVSVDDSIDELRHEFQETGHSKIIVYRDNIDDIIGYCHAVALFQRPSSIESILTPILTVPETMPAQDLMLRFIGERKSLALVVDEFGGTSGIISVEDIVEQIFGEIQDEYDTNEDWTERQIDDNTYLLSARHEIEYLNEKYNWSIPEGDYDTLGGLLLAINEDLPNENEVIELPPFVFTVVSMDGTRIDTVKVQVSQKGEDFDT</sequence>
<evidence type="ECO:0000256" key="8">
    <source>
        <dbReference type="PROSITE-ProRule" id="PRU00703"/>
    </source>
</evidence>
<dbReference type="Proteomes" id="UP001501175">
    <property type="component" value="Unassembled WGS sequence"/>
</dbReference>
<dbReference type="SMART" id="SM01091">
    <property type="entry name" value="CorC_HlyC"/>
    <property type="match status" value="1"/>
</dbReference>
<feature type="transmembrane region" description="Helical" evidence="10">
    <location>
        <begin position="12"/>
        <end position="36"/>
    </location>
</feature>
<keyword evidence="14" id="KW-1185">Reference proteome</keyword>
<dbReference type="PROSITE" id="PS51846">
    <property type="entry name" value="CNNM"/>
    <property type="match status" value="1"/>
</dbReference>
<reference evidence="14" key="1">
    <citation type="journal article" date="2019" name="Int. J. Syst. Evol. Microbiol.">
        <title>The Global Catalogue of Microorganisms (GCM) 10K type strain sequencing project: providing services to taxonomists for standard genome sequencing and annotation.</title>
        <authorList>
            <consortium name="The Broad Institute Genomics Platform"/>
            <consortium name="The Broad Institute Genome Sequencing Center for Infectious Disease"/>
            <person name="Wu L."/>
            <person name="Ma J."/>
        </authorList>
    </citation>
    <scope>NUCLEOTIDE SEQUENCE [LARGE SCALE GENOMIC DNA]</scope>
    <source>
        <strain evidence="14">JCM 17927</strain>
    </source>
</reference>
<evidence type="ECO:0000256" key="2">
    <source>
        <dbReference type="ARBA" id="ARBA00022475"/>
    </source>
</evidence>
<evidence type="ECO:0000256" key="5">
    <source>
        <dbReference type="ARBA" id="ARBA00022989"/>
    </source>
</evidence>
<keyword evidence="3 9" id="KW-0812">Transmembrane</keyword>
<dbReference type="Pfam" id="PF00571">
    <property type="entry name" value="CBS"/>
    <property type="match status" value="1"/>
</dbReference>
<dbReference type="PANTHER" id="PTHR43099:SF2">
    <property type="entry name" value="UPF0053 PROTEIN YRKA"/>
    <property type="match status" value="1"/>
</dbReference>
<dbReference type="Gene3D" id="3.10.580.10">
    <property type="entry name" value="CBS-domain"/>
    <property type="match status" value="1"/>
</dbReference>
<dbReference type="EMBL" id="BAABHD010000024">
    <property type="protein sequence ID" value="GAA4454969.1"/>
    <property type="molecule type" value="Genomic_DNA"/>
</dbReference>
<proteinExistence type="predicted"/>
<comment type="caution">
    <text evidence="13">The sequence shown here is derived from an EMBL/GenBank/DDBJ whole genome shotgun (WGS) entry which is preliminary data.</text>
</comment>
<dbReference type="InterPro" id="IPR002550">
    <property type="entry name" value="CNNM"/>
</dbReference>
<keyword evidence="2" id="KW-1003">Cell membrane</keyword>
<evidence type="ECO:0000256" key="6">
    <source>
        <dbReference type="ARBA" id="ARBA00023122"/>
    </source>
</evidence>
<dbReference type="Pfam" id="PF03471">
    <property type="entry name" value="CorC_HlyC"/>
    <property type="match status" value="1"/>
</dbReference>
<evidence type="ECO:0000259" key="11">
    <source>
        <dbReference type="PROSITE" id="PS51371"/>
    </source>
</evidence>
<organism evidence="13 14">
    <name type="scientific">Nibrella saemangeumensis</name>
    <dbReference type="NCBI Taxonomy" id="1084526"/>
    <lineage>
        <taxon>Bacteria</taxon>
        <taxon>Pseudomonadati</taxon>
        <taxon>Bacteroidota</taxon>
        <taxon>Cytophagia</taxon>
        <taxon>Cytophagales</taxon>
        <taxon>Spirosomataceae</taxon>
        <taxon>Nibrella</taxon>
    </lineage>
</organism>
<dbReference type="SUPFAM" id="SSF54631">
    <property type="entry name" value="CBS-domain pair"/>
    <property type="match status" value="1"/>
</dbReference>
<protein>
    <submittedName>
        <fullName evidence="13">Hemolysin family protein</fullName>
    </submittedName>
</protein>
<gene>
    <name evidence="13" type="ORF">GCM10023189_22200</name>
</gene>
<feature type="transmembrane region" description="Helical" evidence="10">
    <location>
        <begin position="77"/>
        <end position="98"/>
    </location>
</feature>
<dbReference type="InterPro" id="IPR044751">
    <property type="entry name" value="Ion_transp-like_CBS"/>
</dbReference>
<dbReference type="PANTHER" id="PTHR43099">
    <property type="entry name" value="UPF0053 PROTEIN YRKA"/>
    <property type="match status" value="1"/>
</dbReference>
<feature type="transmembrane region" description="Helical" evidence="10">
    <location>
        <begin position="105"/>
        <end position="127"/>
    </location>
</feature>
<dbReference type="InterPro" id="IPR000644">
    <property type="entry name" value="CBS_dom"/>
</dbReference>
<evidence type="ECO:0000256" key="4">
    <source>
        <dbReference type="ARBA" id="ARBA00022737"/>
    </source>
</evidence>
<keyword evidence="4" id="KW-0677">Repeat</keyword>
<dbReference type="Gene3D" id="3.30.465.10">
    <property type="match status" value="1"/>
</dbReference>
<comment type="subcellular location">
    <subcellularLocation>
        <location evidence="1">Cell membrane</location>
        <topology evidence="1">Multi-pass membrane protein</topology>
    </subcellularLocation>
</comment>
<dbReference type="InterPro" id="IPR036318">
    <property type="entry name" value="FAD-bd_PCMH-like_sf"/>
</dbReference>
<dbReference type="CDD" id="cd04590">
    <property type="entry name" value="CBS_pair_CorC_HlyC_assoc"/>
    <property type="match status" value="1"/>
</dbReference>
<dbReference type="Pfam" id="PF01595">
    <property type="entry name" value="CNNM"/>
    <property type="match status" value="1"/>
</dbReference>
<dbReference type="InterPro" id="IPR016169">
    <property type="entry name" value="FAD-bd_PCMH_sub2"/>
</dbReference>
<feature type="domain" description="CNNM transmembrane" evidence="12">
    <location>
        <begin position="7"/>
        <end position="204"/>
    </location>
</feature>
<evidence type="ECO:0000256" key="1">
    <source>
        <dbReference type="ARBA" id="ARBA00004651"/>
    </source>
</evidence>
<evidence type="ECO:0000259" key="12">
    <source>
        <dbReference type="PROSITE" id="PS51846"/>
    </source>
</evidence>
<dbReference type="SUPFAM" id="SSF56176">
    <property type="entry name" value="FAD-binding/transporter-associated domain-like"/>
    <property type="match status" value="1"/>
</dbReference>
<feature type="domain" description="CBS" evidence="11">
    <location>
        <begin position="287"/>
        <end position="344"/>
    </location>
</feature>
<keyword evidence="5 9" id="KW-1133">Transmembrane helix</keyword>
<evidence type="ECO:0000256" key="7">
    <source>
        <dbReference type="ARBA" id="ARBA00023136"/>
    </source>
</evidence>
<dbReference type="InterPro" id="IPR046342">
    <property type="entry name" value="CBS_dom_sf"/>
</dbReference>
<evidence type="ECO:0000313" key="13">
    <source>
        <dbReference type="EMBL" id="GAA4454969.1"/>
    </source>
</evidence>
<evidence type="ECO:0000313" key="14">
    <source>
        <dbReference type="Proteomes" id="UP001501175"/>
    </source>
</evidence>
<keyword evidence="7 9" id="KW-0472">Membrane</keyword>
<evidence type="ECO:0000256" key="10">
    <source>
        <dbReference type="SAM" id="Phobius"/>
    </source>
</evidence>
<dbReference type="InterPro" id="IPR005170">
    <property type="entry name" value="Transptr-assoc_dom"/>
</dbReference>
<feature type="transmembrane region" description="Helical" evidence="10">
    <location>
        <begin position="147"/>
        <end position="169"/>
    </location>
</feature>
<name>A0ABP8MRQ8_9BACT</name>
<accession>A0ABP8MRQ8</accession>
<dbReference type="InterPro" id="IPR051676">
    <property type="entry name" value="UPF0053_domain"/>
</dbReference>
<keyword evidence="6 8" id="KW-0129">CBS domain</keyword>
<dbReference type="PROSITE" id="PS51371">
    <property type="entry name" value="CBS"/>
    <property type="match status" value="1"/>
</dbReference>